<feature type="compositionally biased region" description="Polar residues" evidence="2">
    <location>
        <begin position="392"/>
        <end position="427"/>
    </location>
</feature>
<protein>
    <submittedName>
        <fullName evidence="3">BZ3500_MvSof-1268-A1-R1_Chr2-2g05021 protein</fullName>
    </submittedName>
</protein>
<feature type="compositionally biased region" description="Basic residues" evidence="2">
    <location>
        <begin position="309"/>
        <end position="319"/>
    </location>
</feature>
<evidence type="ECO:0000256" key="1">
    <source>
        <dbReference type="PROSITE-ProRule" id="PRU00023"/>
    </source>
</evidence>
<sequence length="601" mass="64951">MRWFPRHSCAPATQIPNTPLVPDWFWSLPIVAHGVRFAATLASLSASQRLRQALVDPKSTITHLERLANKVEDVRNINPSTRQTSLALAARAGRLDVCDWLLFDEGHEEIEISRVSSQVVPSWVCLFTLWSHRTTLTLCPSTDEVVSATQDAAGETILHIAAASGFVDLLNLYLSQYPFVLDWVDARGATPLHIAAMKDQLEAVQVSTGPARAALPSIHESSFGNWRCSQILIHAGSEIDVRDMFGNTALHYAASWGSLPVIKLLIELDCDYNATNGEGFIPYEYAYSFDVARAMKEFYEDRIVERSRKAERRRARRARIATTSPSLSGESVAHSDNYAYESSSSMERDPSPIGICLGSPSRSGTGDTLRPAPRQNQSGSSSRRTSQREGPNGSSKRNSATSDLATAFNQVSEVSDSNASRSETPSRLNLFGRKEGGSGDGRGLPRSPISPPPVTSLSPTDLSLDGRRSDEGISSASVAPRHRSQSSVFPSQSTLVAKQDGPPIPTRSRTLDPLVPGHTLFTARSDERDPSSSNRMRLGKLTKDPSSGTATSTAMGTELDQTSPVPGVLRSRTTGSVVSSASHGGRASRMAKALGLGLGRK</sequence>
<feature type="region of interest" description="Disordered" evidence="2">
    <location>
        <begin position="308"/>
        <end position="601"/>
    </location>
</feature>
<dbReference type="Gene3D" id="1.25.40.20">
    <property type="entry name" value="Ankyrin repeat-containing domain"/>
    <property type="match status" value="1"/>
</dbReference>
<dbReference type="SMART" id="SM00248">
    <property type="entry name" value="ANK"/>
    <property type="match status" value="4"/>
</dbReference>
<dbReference type="InterPro" id="IPR036770">
    <property type="entry name" value="Ankyrin_rpt-contain_sf"/>
</dbReference>
<gene>
    <name evidence="3" type="ORF">BZ3500_MVSOF-1268-A1-R1_CHR2-2G05021</name>
</gene>
<feature type="compositionally biased region" description="Polar residues" evidence="2">
    <location>
        <begin position="485"/>
        <end position="496"/>
    </location>
</feature>
<dbReference type="STRING" id="289078.A0A2X0M977"/>
<name>A0A2X0M977_9BASI</name>
<dbReference type="SUPFAM" id="SSF48403">
    <property type="entry name" value="Ankyrin repeat"/>
    <property type="match status" value="1"/>
</dbReference>
<proteinExistence type="predicted"/>
<reference evidence="4" key="1">
    <citation type="submission" date="2016-10" db="EMBL/GenBank/DDBJ databases">
        <authorList>
            <person name="Jeantristanb JTB J.-T."/>
            <person name="Ricardo R."/>
        </authorList>
    </citation>
    <scope>NUCLEOTIDE SEQUENCE [LARGE SCALE GENOMIC DNA]</scope>
</reference>
<dbReference type="EMBL" id="FMWP01000010">
    <property type="protein sequence ID" value="SCZ87555.1"/>
    <property type="molecule type" value="Genomic_DNA"/>
</dbReference>
<dbReference type="PANTHER" id="PTHR24121">
    <property type="entry name" value="NO MECHANORECEPTOR POTENTIAL C, ISOFORM D-RELATED"/>
    <property type="match status" value="1"/>
</dbReference>
<keyword evidence="4" id="KW-1185">Reference proteome</keyword>
<feature type="compositionally biased region" description="Low complexity" evidence="2">
    <location>
        <begin position="374"/>
        <end position="384"/>
    </location>
</feature>
<evidence type="ECO:0000313" key="3">
    <source>
        <dbReference type="EMBL" id="SCZ87555.1"/>
    </source>
</evidence>
<organism evidence="3 4">
    <name type="scientific">Microbotryum saponariae</name>
    <dbReference type="NCBI Taxonomy" id="289078"/>
    <lineage>
        <taxon>Eukaryota</taxon>
        <taxon>Fungi</taxon>
        <taxon>Dikarya</taxon>
        <taxon>Basidiomycota</taxon>
        <taxon>Pucciniomycotina</taxon>
        <taxon>Microbotryomycetes</taxon>
        <taxon>Microbotryales</taxon>
        <taxon>Microbotryaceae</taxon>
        <taxon>Microbotryum</taxon>
    </lineage>
</organism>
<dbReference type="PROSITE" id="PS50088">
    <property type="entry name" value="ANK_REPEAT"/>
    <property type="match status" value="1"/>
</dbReference>
<feature type="compositionally biased region" description="Low complexity" evidence="2">
    <location>
        <begin position="546"/>
        <end position="557"/>
    </location>
</feature>
<feature type="compositionally biased region" description="Polar residues" evidence="2">
    <location>
        <begin position="571"/>
        <end position="582"/>
    </location>
</feature>
<dbReference type="Proteomes" id="UP000249723">
    <property type="component" value="Unassembled WGS sequence"/>
</dbReference>
<dbReference type="PANTHER" id="PTHR24121:SF23">
    <property type="entry name" value="NO MECHANORECEPTOR POTENTIAL C, ISOFORM H"/>
    <property type="match status" value="1"/>
</dbReference>
<dbReference type="AlphaFoldDB" id="A0A2X0M977"/>
<feature type="repeat" description="ANK" evidence="1">
    <location>
        <begin position="245"/>
        <end position="277"/>
    </location>
</feature>
<dbReference type="PROSITE" id="PS50297">
    <property type="entry name" value="ANK_REP_REGION"/>
    <property type="match status" value="1"/>
</dbReference>
<evidence type="ECO:0000313" key="4">
    <source>
        <dbReference type="Proteomes" id="UP000249723"/>
    </source>
</evidence>
<evidence type="ECO:0000256" key="2">
    <source>
        <dbReference type="SAM" id="MobiDB-lite"/>
    </source>
</evidence>
<dbReference type="OrthoDB" id="341259at2759"/>
<dbReference type="Pfam" id="PF12796">
    <property type="entry name" value="Ank_2"/>
    <property type="match status" value="2"/>
</dbReference>
<keyword evidence="1" id="KW-0040">ANK repeat</keyword>
<dbReference type="InterPro" id="IPR002110">
    <property type="entry name" value="Ankyrin_rpt"/>
</dbReference>
<accession>A0A2X0M977</accession>